<keyword evidence="2" id="KW-1185">Reference proteome</keyword>
<accession>A0A3E1NKU9</accession>
<gene>
    <name evidence="1" type="ORF">DXN05_06895</name>
</gene>
<dbReference type="EMBL" id="QTJU01000002">
    <property type="protein sequence ID" value="RFM28527.1"/>
    <property type="molecule type" value="Genomic_DNA"/>
</dbReference>
<dbReference type="RefSeq" id="WP_116846517.1">
    <property type="nucleotide sequence ID" value="NZ_QTJU01000002.1"/>
</dbReference>
<organism evidence="1 2">
    <name type="scientific">Deminuibacter soli</name>
    <dbReference type="NCBI Taxonomy" id="2291815"/>
    <lineage>
        <taxon>Bacteria</taxon>
        <taxon>Pseudomonadati</taxon>
        <taxon>Bacteroidota</taxon>
        <taxon>Chitinophagia</taxon>
        <taxon>Chitinophagales</taxon>
        <taxon>Chitinophagaceae</taxon>
        <taxon>Deminuibacter</taxon>
    </lineage>
</organism>
<dbReference type="OrthoDB" id="1157001at2"/>
<reference evidence="1 2" key="1">
    <citation type="submission" date="2018-08" db="EMBL/GenBank/DDBJ databases">
        <title>Chitinophagaceae sp. K23C18032701, a novel bacterium isolated from forest soil.</title>
        <authorList>
            <person name="Wang C."/>
        </authorList>
    </citation>
    <scope>NUCLEOTIDE SEQUENCE [LARGE SCALE GENOMIC DNA]</scope>
    <source>
        <strain evidence="1 2">K23C18032701</strain>
    </source>
</reference>
<dbReference type="AlphaFoldDB" id="A0A3E1NKU9"/>
<protein>
    <submittedName>
        <fullName evidence="1">Uncharacterized protein</fullName>
    </submittedName>
</protein>
<evidence type="ECO:0000313" key="2">
    <source>
        <dbReference type="Proteomes" id="UP000261284"/>
    </source>
</evidence>
<comment type="caution">
    <text evidence="1">The sequence shown here is derived from an EMBL/GenBank/DDBJ whole genome shotgun (WGS) entry which is preliminary data.</text>
</comment>
<dbReference type="Proteomes" id="UP000261284">
    <property type="component" value="Unassembled WGS sequence"/>
</dbReference>
<name>A0A3E1NKU9_9BACT</name>
<evidence type="ECO:0000313" key="1">
    <source>
        <dbReference type="EMBL" id="RFM28527.1"/>
    </source>
</evidence>
<proteinExistence type="predicted"/>
<sequence>MINCPFLLTFYKHHQNIKAGKPAADFTNFATIENIWMGFYGLGKLETYQFIYSQCRSITHAGGLIRM</sequence>